<keyword evidence="3 6" id="KW-0378">Hydrolase</keyword>
<evidence type="ECO:0000313" key="11">
    <source>
        <dbReference type="Proteomes" id="UP001642483"/>
    </source>
</evidence>
<evidence type="ECO:0000256" key="3">
    <source>
        <dbReference type="ARBA" id="ARBA00022801"/>
    </source>
</evidence>
<dbReference type="SMART" id="SM00490">
    <property type="entry name" value="HELICc"/>
    <property type="match status" value="1"/>
</dbReference>
<dbReference type="PROSITE" id="PS51194">
    <property type="entry name" value="HELICASE_CTER"/>
    <property type="match status" value="1"/>
</dbReference>
<comment type="similarity">
    <text evidence="6">Belongs to the DEAD box helicase family.</text>
</comment>
<evidence type="ECO:0000256" key="2">
    <source>
        <dbReference type="ARBA" id="ARBA00022741"/>
    </source>
</evidence>
<feature type="region of interest" description="Disordered" evidence="7">
    <location>
        <begin position="566"/>
        <end position="589"/>
    </location>
</feature>
<feature type="domain" description="Helicase C-terminal" evidence="9">
    <location>
        <begin position="401"/>
        <end position="553"/>
    </location>
</feature>
<dbReference type="PROSITE" id="PS51192">
    <property type="entry name" value="HELICASE_ATP_BIND_1"/>
    <property type="match status" value="1"/>
</dbReference>
<reference evidence="10 11" key="1">
    <citation type="submission" date="2024-02" db="EMBL/GenBank/DDBJ databases">
        <authorList>
            <person name="Daric V."/>
            <person name="Darras S."/>
        </authorList>
    </citation>
    <scope>NUCLEOTIDE SEQUENCE [LARGE SCALE GENOMIC DNA]</scope>
</reference>
<dbReference type="SMART" id="SM00487">
    <property type="entry name" value="DEXDc"/>
    <property type="match status" value="1"/>
</dbReference>
<keyword evidence="4 6" id="KW-0347">Helicase</keyword>
<evidence type="ECO:0000259" key="9">
    <source>
        <dbReference type="PROSITE" id="PS51194"/>
    </source>
</evidence>
<dbReference type="CDD" id="cd18787">
    <property type="entry name" value="SF2_C_DEAD"/>
    <property type="match status" value="1"/>
</dbReference>
<protein>
    <recommendedName>
        <fullName evidence="1">RNA helicase</fullName>
        <ecNumber evidence="1">3.6.4.13</ecNumber>
    </recommendedName>
</protein>
<dbReference type="PANTHER" id="PTHR47958">
    <property type="entry name" value="ATP-DEPENDENT RNA HELICASE DBP3"/>
    <property type="match status" value="1"/>
</dbReference>
<keyword evidence="5 6" id="KW-0067">ATP-binding</keyword>
<dbReference type="PROSITE" id="PS00039">
    <property type="entry name" value="DEAD_ATP_HELICASE"/>
    <property type="match status" value="1"/>
</dbReference>
<evidence type="ECO:0000256" key="4">
    <source>
        <dbReference type="ARBA" id="ARBA00022806"/>
    </source>
</evidence>
<comment type="caution">
    <text evidence="10">The sequence shown here is derived from an EMBL/GenBank/DDBJ whole genome shotgun (WGS) entry which is preliminary data.</text>
</comment>
<name>A0ABP0H3M7_CLALP</name>
<dbReference type="InterPro" id="IPR014001">
    <property type="entry name" value="Helicase_ATP-bd"/>
</dbReference>
<evidence type="ECO:0000313" key="10">
    <source>
        <dbReference type="EMBL" id="CAK8698601.1"/>
    </source>
</evidence>
<keyword evidence="2 6" id="KW-0547">Nucleotide-binding</keyword>
<dbReference type="InterPro" id="IPR000629">
    <property type="entry name" value="RNA-helicase_DEAD-box_CS"/>
</dbReference>
<dbReference type="Proteomes" id="UP001642483">
    <property type="component" value="Unassembled WGS sequence"/>
</dbReference>
<dbReference type="Pfam" id="PF00271">
    <property type="entry name" value="Helicase_C"/>
    <property type="match status" value="1"/>
</dbReference>
<dbReference type="InterPro" id="IPR001650">
    <property type="entry name" value="Helicase_C-like"/>
</dbReference>
<dbReference type="EMBL" id="CAWYQH010000174">
    <property type="protein sequence ID" value="CAK8698601.1"/>
    <property type="molecule type" value="Genomic_DNA"/>
</dbReference>
<evidence type="ECO:0000256" key="6">
    <source>
        <dbReference type="RuleBase" id="RU000492"/>
    </source>
</evidence>
<dbReference type="InterPro" id="IPR011545">
    <property type="entry name" value="DEAD/DEAH_box_helicase_dom"/>
</dbReference>
<feature type="domain" description="Helicase ATP-binding" evidence="8">
    <location>
        <begin position="185"/>
        <end position="359"/>
    </location>
</feature>
<gene>
    <name evidence="10" type="ORF">CVLEPA_LOCUS32031</name>
</gene>
<dbReference type="Pfam" id="PF00270">
    <property type="entry name" value="DEAD"/>
    <property type="match status" value="1"/>
</dbReference>
<organism evidence="10 11">
    <name type="scientific">Clavelina lepadiformis</name>
    <name type="common">Light-bulb sea squirt</name>
    <name type="synonym">Ascidia lepadiformis</name>
    <dbReference type="NCBI Taxonomy" id="159417"/>
    <lineage>
        <taxon>Eukaryota</taxon>
        <taxon>Metazoa</taxon>
        <taxon>Chordata</taxon>
        <taxon>Tunicata</taxon>
        <taxon>Ascidiacea</taxon>
        <taxon>Aplousobranchia</taxon>
        <taxon>Clavelinidae</taxon>
        <taxon>Clavelina</taxon>
    </lineage>
</organism>
<evidence type="ECO:0000256" key="1">
    <source>
        <dbReference type="ARBA" id="ARBA00012552"/>
    </source>
</evidence>
<proteinExistence type="inferred from homology"/>
<dbReference type="InterPro" id="IPR027417">
    <property type="entry name" value="P-loop_NTPase"/>
</dbReference>
<dbReference type="Gene3D" id="3.40.50.300">
    <property type="entry name" value="P-loop containing nucleotide triphosphate hydrolases"/>
    <property type="match status" value="2"/>
</dbReference>
<accession>A0ABP0H3M7</accession>
<evidence type="ECO:0000259" key="8">
    <source>
        <dbReference type="PROSITE" id="PS51192"/>
    </source>
</evidence>
<sequence length="616" mass="70027">MKRIQCLRAAVFCYRHTAVKQLPYSWKYLRHSTLLNNSASAVFNARVCHLHLSSKIYQHESNSSPTFDVDSLFGDEDLEPSYADETSFIKQSGGRDDNFGALLEKVNYDGVDLDVFPKHVYKEHAITADRTMEEIKEFYKEHSISLSGENAPKPILTKEEADFPHNLSQALEKFRKPTPIQSVAWPVTLSGRNVIGIAQTGSGKTLSFLIPAVIHIKEQMELQPGEGPIALVLCPTRELARQGFFLAKYAFSNVIRSACLYGGGQRMQQMDALRAGCDLVFATPGRLTDLLQCKALTLRRCTFLVLDEADRMLDMGFEPQIRRIIDQIRPDRQVTMWSATWPASVRKLASHYLMSEEDPIHIKVGSSELAANKDVKQIFKICSSKKKMALLPEELQNCIASFQERVTKYNDSEEAKTWRPKMLIFANTKSSCKYLAYLLNKQGINSSALHGDLSQRNRDDVLRDFRTGQVNALIATDVAARGLDVRNIQFVVNYDMPLNCVDYIHRIGRTGRGGKKGTAITFLTELDGAVVPDLIKSLEDIGHDVDDKLTRMEQWWKEQRHSMKKRTNESVKRRTFSRGSGYSDFSRGSKRFENRRGDDYGYDNRHYNNDGSWGKY</sequence>
<dbReference type="SUPFAM" id="SSF52540">
    <property type="entry name" value="P-loop containing nucleoside triphosphate hydrolases"/>
    <property type="match status" value="1"/>
</dbReference>
<evidence type="ECO:0000256" key="7">
    <source>
        <dbReference type="SAM" id="MobiDB-lite"/>
    </source>
</evidence>
<evidence type="ECO:0000256" key="5">
    <source>
        <dbReference type="ARBA" id="ARBA00022840"/>
    </source>
</evidence>
<dbReference type="EC" id="3.6.4.13" evidence="1"/>
<keyword evidence="11" id="KW-1185">Reference proteome</keyword>